<dbReference type="EMBL" id="JAVIJP010000054">
    <property type="protein sequence ID" value="KAL3624301.1"/>
    <property type="molecule type" value="Genomic_DNA"/>
</dbReference>
<dbReference type="EMBL" id="JAVIJP010000002">
    <property type="protein sequence ID" value="KAL3655035.1"/>
    <property type="molecule type" value="Genomic_DNA"/>
</dbReference>
<feature type="region of interest" description="Disordered" evidence="1">
    <location>
        <begin position="78"/>
        <end position="107"/>
    </location>
</feature>
<feature type="compositionally biased region" description="Basic and acidic residues" evidence="1">
    <location>
        <begin position="78"/>
        <end position="101"/>
    </location>
</feature>
<sequence length="137" mass="15738">MSDRVMVHGCKRARGVGDSERERNLVVVHGCDWLRFGLRRRWVPGGLRRRNGEKYGGGGPTAFTTTMMMIASEISKKHEKELKREEKTQKPFFRPAKDDSKPLLQDPILRSDTIETEEGVLWLPPLPDCIKPKLRPE</sequence>
<keyword evidence="4" id="KW-1185">Reference proteome</keyword>
<reference evidence="3" key="2">
    <citation type="submission" date="2024-11" db="EMBL/GenBank/DDBJ databases">
        <authorList>
            <person name="Burger M."/>
            <person name="Chory J."/>
        </authorList>
    </citation>
    <scope>NUCLEOTIDE SEQUENCE</scope>
    <source>
        <strain evidence="3">Tecolote</strain>
        <tissue evidence="3">Flower</tissue>
    </source>
</reference>
<evidence type="ECO:0000313" key="2">
    <source>
        <dbReference type="EMBL" id="KAL3624301.1"/>
    </source>
</evidence>
<dbReference type="Proteomes" id="UP001632038">
    <property type="component" value="Unassembled WGS sequence"/>
</dbReference>
<accession>A0ABD3EKS9</accession>
<organism evidence="3 4">
    <name type="scientific">Castilleja foliolosa</name>
    <dbReference type="NCBI Taxonomy" id="1961234"/>
    <lineage>
        <taxon>Eukaryota</taxon>
        <taxon>Viridiplantae</taxon>
        <taxon>Streptophyta</taxon>
        <taxon>Embryophyta</taxon>
        <taxon>Tracheophyta</taxon>
        <taxon>Spermatophyta</taxon>
        <taxon>Magnoliopsida</taxon>
        <taxon>eudicotyledons</taxon>
        <taxon>Gunneridae</taxon>
        <taxon>Pentapetalae</taxon>
        <taxon>asterids</taxon>
        <taxon>lamiids</taxon>
        <taxon>Lamiales</taxon>
        <taxon>Orobanchaceae</taxon>
        <taxon>Pedicularideae</taxon>
        <taxon>Castillejinae</taxon>
        <taxon>Castilleja</taxon>
    </lineage>
</organism>
<evidence type="ECO:0000313" key="4">
    <source>
        <dbReference type="Proteomes" id="UP001632038"/>
    </source>
</evidence>
<reference evidence="3" key="1">
    <citation type="journal article" date="2024" name="IScience">
        <title>Strigolactones Initiate the Formation of Haustorium-like Structures in Castilleja.</title>
        <authorList>
            <person name="Buerger M."/>
            <person name="Peterson D."/>
            <person name="Chory J."/>
        </authorList>
    </citation>
    <scope>NUCLEOTIDE SEQUENCE</scope>
    <source>
        <strain evidence="3">Tecolote</strain>
        <tissue evidence="3">Flower</tissue>
    </source>
</reference>
<proteinExistence type="predicted"/>
<evidence type="ECO:0000256" key="1">
    <source>
        <dbReference type="SAM" id="MobiDB-lite"/>
    </source>
</evidence>
<dbReference type="PANTHER" id="PTHR37207">
    <property type="entry name" value="OS09G0446000 PROTEIN"/>
    <property type="match status" value="1"/>
</dbReference>
<gene>
    <name evidence="3" type="ORF">CASFOL_000821</name>
    <name evidence="2" type="ORF">CASFOL_033117</name>
</gene>
<dbReference type="PANTHER" id="PTHR37207:SF1">
    <property type="entry name" value="OS09G0446000 PROTEIN"/>
    <property type="match status" value="1"/>
</dbReference>
<comment type="caution">
    <text evidence="3">The sequence shown here is derived from an EMBL/GenBank/DDBJ whole genome shotgun (WGS) entry which is preliminary data.</text>
</comment>
<name>A0ABD3EKS9_9LAMI</name>
<evidence type="ECO:0000313" key="3">
    <source>
        <dbReference type="EMBL" id="KAL3655035.1"/>
    </source>
</evidence>
<protein>
    <submittedName>
        <fullName evidence="3">Uncharacterized protein</fullName>
    </submittedName>
</protein>
<dbReference type="AlphaFoldDB" id="A0ABD3EKS9"/>